<sequence length="79" mass="9450">MYYTIFHATNPTDSTFCADLVANGNRFDVIFFNHQMHRIVSRQHFDEYEQADRIFKRFCDMHGFSDVVDVQNSDTPLYY</sequence>
<accession>A0A8S5SEN0</accession>
<proteinExistence type="predicted"/>
<organism evidence="1">
    <name type="scientific">Caudovirales sp. ctrNG92</name>
    <dbReference type="NCBI Taxonomy" id="2827638"/>
    <lineage>
        <taxon>Viruses</taxon>
        <taxon>Duplodnaviria</taxon>
        <taxon>Heunggongvirae</taxon>
        <taxon>Uroviricota</taxon>
        <taxon>Caudoviricetes</taxon>
    </lineage>
</organism>
<evidence type="ECO:0000313" key="1">
    <source>
        <dbReference type="EMBL" id="DAF49267.1"/>
    </source>
</evidence>
<name>A0A8S5SEN0_9CAUD</name>
<protein>
    <submittedName>
        <fullName evidence="1">Uncharacterized protein</fullName>
    </submittedName>
</protein>
<dbReference type="EMBL" id="BK032578">
    <property type="protein sequence ID" value="DAF49267.1"/>
    <property type="molecule type" value="Genomic_DNA"/>
</dbReference>
<reference evidence="1" key="1">
    <citation type="journal article" date="2021" name="Proc. Natl. Acad. Sci. U.S.A.">
        <title>A Catalog of Tens of Thousands of Viruses from Human Metagenomes Reveals Hidden Associations with Chronic Diseases.</title>
        <authorList>
            <person name="Tisza M.J."/>
            <person name="Buck C.B."/>
        </authorList>
    </citation>
    <scope>NUCLEOTIDE SEQUENCE</scope>
    <source>
        <strain evidence="1">CtrNG92</strain>
    </source>
</reference>